<feature type="domain" description="Lipid/polyisoprenoid-binding YceI-like" evidence="1">
    <location>
        <begin position="9"/>
        <end position="178"/>
    </location>
</feature>
<keyword evidence="3" id="KW-1185">Reference proteome</keyword>
<dbReference type="SUPFAM" id="SSF101874">
    <property type="entry name" value="YceI-like"/>
    <property type="match status" value="1"/>
</dbReference>
<gene>
    <name evidence="2" type="ORF">A4D02_17630</name>
</gene>
<evidence type="ECO:0000259" key="1">
    <source>
        <dbReference type="SMART" id="SM00867"/>
    </source>
</evidence>
<accession>A0ABX3NLX6</accession>
<dbReference type="Gene3D" id="2.40.128.110">
    <property type="entry name" value="Lipid/polyisoprenoid-binding, YceI-like"/>
    <property type="match status" value="1"/>
</dbReference>
<dbReference type="SMART" id="SM00867">
    <property type="entry name" value="YceI"/>
    <property type="match status" value="1"/>
</dbReference>
<sequence>MSTSVKQATWAIDPIHSTIRFDAKYLLITSVSGWFREFEGTVVSGQDGFCNSEINLTIYVNSLTTGNDERDNHLRSPDFFDARQFPMIQFRSTAVNTKQEKQLEVNGILTVKGIEHPFTFTANFLGKCGDPLGNTKAAFDMDTVLNRKDFNITWNQLFDKNGLLLSDEVRVHCDLQLLKLS</sequence>
<name>A0ABX3NLX6_9BACT</name>
<reference evidence="2 3" key="1">
    <citation type="submission" date="2016-04" db="EMBL/GenBank/DDBJ databases">
        <authorList>
            <person name="Chen L."/>
            <person name="Zhuang W."/>
            <person name="Wang G."/>
        </authorList>
    </citation>
    <scope>NUCLEOTIDE SEQUENCE [LARGE SCALE GENOMIC DNA]</scope>
    <source>
        <strain evidence="3">GR20</strain>
    </source>
</reference>
<dbReference type="InterPro" id="IPR036761">
    <property type="entry name" value="TTHA0802/YceI-like_sf"/>
</dbReference>
<protein>
    <recommendedName>
        <fullName evidence="1">Lipid/polyisoprenoid-binding YceI-like domain-containing protein</fullName>
    </recommendedName>
</protein>
<dbReference type="PANTHER" id="PTHR34406">
    <property type="entry name" value="PROTEIN YCEI"/>
    <property type="match status" value="1"/>
</dbReference>
<dbReference type="Proteomes" id="UP000192277">
    <property type="component" value="Unassembled WGS sequence"/>
</dbReference>
<dbReference type="PANTHER" id="PTHR34406:SF1">
    <property type="entry name" value="PROTEIN YCEI"/>
    <property type="match status" value="1"/>
</dbReference>
<dbReference type="InterPro" id="IPR007372">
    <property type="entry name" value="Lipid/polyisoprenoid-bd_YceI"/>
</dbReference>
<dbReference type="Pfam" id="PF04264">
    <property type="entry name" value="YceI"/>
    <property type="match status" value="1"/>
</dbReference>
<organism evidence="2 3">
    <name type="scientific">Niastella koreensis</name>
    <dbReference type="NCBI Taxonomy" id="354356"/>
    <lineage>
        <taxon>Bacteria</taxon>
        <taxon>Pseudomonadati</taxon>
        <taxon>Bacteroidota</taxon>
        <taxon>Chitinophagia</taxon>
        <taxon>Chitinophagales</taxon>
        <taxon>Chitinophagaceae</taxon>
        <taxon>Niastella</taxon>
    </lineage>
</organism>
<dbReference type="RefSeq" id="WP_014217082.1">
    <property type="nucleotide sequence ID" value="NZ_LWBO01000084.1"/>
</dbReference>
<comment type="caution">
    <text evidence="2">The sequence shown here is derived from an EMBL/GenBank/DDBJ whole genome shotgun (WGS) entry which is preliminary data.</text>
</comment>
<evidence type="ECO:0000313" key="3">
    <source>
        <dbReference type="Proteomes" id="UP000192277"/>
    </source>
</evidence>
<evidence type="ECO:0000313" key="2">
    <source>
        <dbReference type="EMBL" id="OQP39151.1"/>
    </source>
</evidence>
<dbReference type="EMBL" id="LWBO01000084">
    <property type="protein sequence ID" value="OQP39151.1"/>
    <property type="molecule type" value="Genomic_DNA"/>
</dbReference>
<proteinExistence type="predicted"/>